<dbReference type="RefSeq" id="WP_021167092.1">
    <property type="nucleotide sequence ID" value="NZ_CTRP01000010.1"/>
</dbReference>
<dbReference type="InterPro" id="IPR009057">
    <property type="entry name" value="Homeodomain-like_sf"/>
</dbReference>
<dbReference type="InterPro" id="IPR025943">
    <property type="entry name" value="Sigma_54_int_dom_ATP-bd_2"/>
</dbReference>
<dbReference type="Pfam" id="PF25601">
    <property type="entry name" value="AAA_lid_14"/>
    <property type="match status" value="1"/>
</dbReference>
<evidence type="ECO:0000256" key="4">
    <source>
        <dbReference type="ARBA" id="ARBA00023125"/>
    </source>
</evidence>
<evidence type="ECO:0000256" key="5">
    <source>
        <dbReference type="ARBA" id="ARBA00023163"/>
    </source>
</evidence>
<dbReference type="PROSITE" id="PS50045">
    <property type="entry name" value="SIGMA54_INTERACT_4"/>
    <property type="match status" value="1"/>
</dbReference>
<sequence>MDNKELLDHLYAAVPFIARITGGFATVTDKMGRRLKSVDAHGQEIAQYQGEVYEIARKAGQQQQPVSGASQFIEEAEAWALPIGDYVLCCSNVERIERNKKLRKALSEALPMIAKVAGGDAVLFDQSGRRLETADHTGCRSEKLIGKISQGAYAAMQGQKPVIGESISLHGVTAVRIPITEDYGLGFNNQAIVSQKQKLINEVKKYQYARYTLTDIIGQSDAIERCKNIVNYVAKGISSVLVYGATGTGKELFAQAIHNASDRSDKPFIAINCGALPSTLIEANLFGYVDGSFTGAKKNGNIGVFEAANTGTVFLDEISEMDWDLQAKLLRVIQEREVTRIGSTKPIPISVRIISSTNKNLQQLIEEKRFREDLYYRINVIELRVPSLRDRGKDILLLANYFIAKYNPVFGKNITEISQEVCDIFLSYPWPGNIRELQNCIESALNMVDIEQKRLEACHLPAHLYNSLTAHKKTMSSEDDNLAAILRAAEKQAILRVLKQADNNRCHTAQRLGVSSTTLWRKMREYNIPLT</sequence>
<dbReference type="AlphaFoldDB" id="A0A0U1KZK7"/>
<dbReference type="FunFam" id="3.40.50.300:FF:000006">
    <property type="entry name" value="DNA-binding transcriptional regulator NtrC"/>
    <property type="match status" value="1"/>
</dbReference>
<dbReference type="Pfam" id="PF02954">
    <property type="entry name" value="HTH_8"/>
    <property type="match status" value="1"/>
</dbReference>
<dbReference type="SUPFAM" id="SSF52540">
    <property type="entry name" value="P-loop containing nucleoside triphosphate hydrolases"/>
    <property type="match status" value="1"/>
</dbReference>
<dbReference type="Pfam" id="PF00158">
    <property type="entry name" value="Sigma54_activat"/>
    <property type="match status" value="1"/>
</dbReference>
<dbReference type="Gene3D" id="3.40.50.300">
    <property type="entry name" value="P-loop containing nucleotide triphosphate hydrolases"/>
    <property type="match status" value="1"/>
</dbReference>
<proteinExistence type="predicted"/>
<dbReference type="PROSITE" id="PS00688">
    <property type="entry name" value="SIGMA54_INTERACT_3"/>
    <property type="match status" value="1"/>
</dbReference>
<evidence type="ECO:0000259" key="6">
    <source>
        <dbReference type="PROSITE" id="PS50045"/>
    </source>
</evidence>
<dbReference type="InterPro" id="IPR002078">
    <property type="entry name" value="Sigma_54_int"/>
</dbReference>
<dbReference type="InterPro" id="IPR058031">
    <property type="entry name" value="AAA_lid_NorR"/>
</dbReference>
<keyword evidence="1" id="KW-0547">Nucleotide-binding</keyword>
<feature type="domain" description="Sigma-54 factor interaction" evidence="6">
    <location>
        <begin position="216"/>
        <end position="446"/>
    </location>
</feature>
<protein>
    <submittedName>
        <fullName evidence="7">Response regulator of zinc sigma-54-dependent two-component system</fullName>
    </submittedName>
</protein>
<dbReference type="GO" id="GO:0006355">
    <property type="term" value="P:regulation of DNA-templated transcription"/>
    <property type="evidence" value="ECO:0007669"/>
    <property type="project" value="InterPro"/>
</dbReference>
<dbReference type="GO" id="GO:0005524">
    <property type="term" value="F:ATP binding"/>
    <property type="evidence" value="ECO:0007669"/>
    <property type="project" value="UniProtKB-KW"/>
</dbReference>
<dbReference type="PRINTS" id="PR01590">
    <property type="entry name" value="HTHFIS"/>
</dbReference>
<gene>
    <name evidence="7" type="ORF">SpAn4DRAFT_2833</name>
</gene>
<evidence type="ECO:0000256" key="2">
    <source>
        <dbReference type="ARBA" id="ARBA00022840"/>
    </source>
</evidence>
<evidence type="ECO:0000256" key="3">
    <source>
        <dbReference type="ARBA" id="ARBA00023015"/>
    </source>
</evidence>
<evidence type="ECO:0000256" key="1">
    <source>
        <dbReference type="ARBA" id="ARBA00022741"/>
    </source>
</evidence>
<keyword evidence="5" id="KW-0804">Transcription</keyword>
<dbReference type="Proteomes" id="UP000049855">
    <property type="component" value="Unassembled WGS sequence"/>
</dbReference>
<dbReference type="PANTHER" id="PTHR32071:SF57">
    <property type="entry name" value="C4-DICARBOXYLATE TRANSPORT TRANSCRIPTIONAL REGULATORY PROTEIN DCTD"/>
    <property type="match status" value="1"/>
</dbReference>
<dbReference type="InterPro" id="IPR027417">
    <property type="entry name" value="P-loop_NTPase"/>
</dbReference>
<organism evidence="7 8">
    <name type="scientific">Sporomusa ovata</name>
    <dbReference type="NCBI Taxonomy" id="2378"/>
    <lineage>
        <taxon>Bacteria</taxon>
        <taxon>Bacillati</taxon>
        <taxon>Bacillota</taxon>
        <taxon>Negativicutes</taxon>
        <taxon>Selenomonadales</taxon>
        <taxon>Sporomusaceae</taxon>
        <taxon>Sporomusa</taxon>
    </lineage>
</organism>
<keyword evidence="3" id="KW-0805">Transcription regulation</keyword>
<dbReference type="SMART" id="SM00382">
    <property type="entry name" value="AAA"/>
    <property type="match status" value="1"/>
</dbReference>
<evidence type="ECO:0000313" key="7">
    <source>
        <dbReference type="EMBL" id="CQR72373.1"/>
    </source>
</evidence>
<dbReference type="Gene3D" id="1.10.10.60">
    <property type="entry name" value="Homeodomain-like"/>
    <property type="match status" value="1"/>
</dbReference>
<keyword evidence="4" id="KW-0238">DNA-binding</keyword>
<evidence type="ECO:0000313" key="8">
    <source>
        <dbReference type="Proteomes" id="UP000049855"/>
    </source>
</evidence>
<dbReference type="EMBL" id="CTRP01000010">
    <property type="protein sequence ID" value="CQR72373.1"/>
    <property type="molecule type" value="Genomic_DNA"/>
</dbReference>
<reference evidence="8" key="1">
    <citation type="submission" date="2015-03" db="EMBL/GenBank/DDBJ databases">
        <authorList>
            <person name="Nijsse Bart"/>
        </authorList>
    </citation>
    <scope>NUCLEOTIDE SEQUENCE [LARGE SCALE GENOMIC DNA]</scope>
</reference>
<dbReference type="InterPro" id="IPR003593">
    <property type="entry name" value="AAA+_ATPase"/>
</dbReference>
<dbReference type="GO" id="GO:0043565">
    <property type="term" value="F:sequence-specific DNA binding"/>
    <property type="evidence" value="ECO:0007669"/>
    <property type="project" value="InterPro"/>
</dbReference>
<dbReference type="CDD" id="cd00009">
    <property type="entry name" value="AAA"/>
    <property type="match status" value="1"/>
</dbReference>
<dbReference type="InterPro" id="IPR025944">
    <property type="entry name" value="Sigma_54_int_dom_CS"/>
</dbReference>
<keyword evidence="8" id="KW-1185">Reference proteome</keyword>
<dbReference type="Gene3D" id="1.10.8.60">
    <property type="match status" value="1"/>
</dbReference>
<keyword evidence="2" id="KW-0067">ATP-binding</keyword>
<accession>A0A0U1KZK7</accession>
<dbReference type="PANTHER" id="PTHR32071">
    <property type="entry name" value="TRANSCRIPTIONAL REGULATORY PROTEIN"/>
    <property type="match status" value="1"/>
</dbReference>
<dbReference type="InterPro" id="IPR002197">
    <property type="entry name" value="HTH_Fis"/>
</dbReference>
<dbReference type="PROSITE" id="PS00676">
    <property type="entry name" value="SIGMA54_INTERACT_2"/>
    <property type="match status" value="1"/>
</dbReference>
<name>A0A0U1KZK7_9FIRM</name>
<dbReference type="SUPFAM" id="SSF46689">
    <property type="entry name" value="Homeodomain-like"/>
    <property type="match status" value="1"/>
</dbReference>